<dbReference type="AlphaFoldDB" id="A0A3M6VP67"/>
<reference evidence="2 3" key="1">
    <citation type="submission" date="2018-06" db="EMBL/GenBank/DDBJ databases">
        <title>Comparative genomics of downy mildews reveals potential adaptations to biotrophy.</title>
        <authorList>
            <person name="Fletcher K."/>
            <person name="Klosterman S.J."/>
            <person name="Derevnina L."/>
            <person name="Martin F."/>
            <person name="Koike S."/>
            <person name="Reyes Chin-Wo S."/>
            <person name="Mou B."/>
            <person name="Michelmore R."/>
        </authorList>
    </citation>
    <scope>NUCLEOTIDE SEQUENCE [LARGE SCALE GENOMIC DNA]</scope>
    <source>
        <strain evidence="2 3">R14</strain>
    </source>
</reference>
<evidence type="ECO:0000313" key="2">
    <source>
        <dbReference type="EMBL" id="RMX68187.1"/>
    </source>
</evidence>
<organism evidence="2 3">
    <name type="scientific">Peronospora effusa</name>
    <dbReference type="NCBI Taxonomy" id="542832"/>
    <lineage>
        <taxon>Eukaryota</taxon>
        <taxon>Sar</taxon>
        <taxon>Stramenopiles</taxon>
        <taxon>Oomycota</taxon>
        <taxon>Peronosporomycetes</taxon>
        <taxon>Peronosporales</taxon>
        <taxon>Peronosporaceae</taxon>
        <taxon>Peronospora</taxon>
    </lineage>
</organism>
<name>A0A3M6VP67_9STRA</name>
<comment type="caution">
    <text evidence="2">The sequence shown here is derived from an EMBL/GenBank/DDBJ whole genome shotgun (WGS) entry which is preliminary data.</text>
</comment>
<dbReference type="STRING" id="542832.A0A3M6VP67"/>
<evidence type="ECO:0008006" key="4">
    <source>
        <dbReference type="Google" id="ProtNLM"/>
    </source>
</evidence>
<feature type="chain" id="PRO_5017967713" description="RxLR effector protein" evidence="1">
    <location>
        <begin position="22"/>
        <end position="377"/>
    </location>
</feature>
<accession>A0A3M6VP67</accession>
<dbReference type="EMBL" id="QLLG01000097">
    <property type="protein sequence ID" value="RMX68187.1"/>
    <property type="molecule type" value="Genomic_DNA"/>
</dbReference>
<proteinExistence type="predicted"/>
<sequence length="377" mass="43699">MHLPCVLILFAAVTRPDGVGAHAEPSDIVTSDSQVEVQRRLRVQERAHGKDKEERMNSFNLGGEEEMSTLNFHNLVEKYRMEIPNFDLYKPSSTDIFLDKLLKLQNANPRLKYAFNSVMAEFNEEELPMIFEKAIERFAAENLNPPTVFKLYQLDLAGDTLFEQPQMVYWVRYQDSYSRRHADLMVPQSLFVQMDNFFSIETLVVAAAKVPNDAVALRVKSEIKEFWWQAGLTPDDVFTRLDLEKVGYSLFVNHLFHFWTSYFSFYKSKKPETSNVSMLSLLKRRLEQPFLRDLLTKYYKSDATLILEEEMKSKLLRQWQNTGIQANDVLQTAAEMKEEHSKTVFGSALQDAAIKYRLYKGTEINRINDVAGGRLSQ</sequence>
<evidence type="ECO:0000256" key="1">
    <source>
        <dbReference type="SAM" id="SignalP"/>
    </source>
</evidence>
<keyword evidence="1" id="KW-0732">Signal</keyword>
<dbReference type="Proteomes" id="UP000282087">
    <property type="component" value="Unassembled WGS sequence"/>
</dbReference>
<gene>
    <name evidence="2" type="ORF">DD238_007669</name>
</gene>
<evidence type="ECO:0000313" key="3">
    <source>
        <dbReference type="Proteomes" id="UP000282087"/>
    </source>
</evidence>
<keyword evidence="3" id="KW-1185">Reference proteome</keyword>
<feature type="signal peptide" evidence="1">
    <location>
        <begin position="1"/>
        <end position="21"/>
    </location>
</feature>
<dbReference type="VEuPathDB" id="FungiDB:DD237_007996"/>
<protein>
    <recommendedName>
        <fullName evidence="4">RxLR effector protein</fullName>
    </recommendedName>
</protein>